<dbReference type="AlphaFoldDB" id="A0A060RL28"/>
<organism evidence="3 4">
    <name type="scientific">Streptococcus gallolyticus</name>
    <dbReference type="NCBI Taxonomy" id="315405"/>
    <lineage>
        <taxon>Bacteria</taxon>
        <taxon>Bacillati</taxon>
        <taxon>Bacillota</taxon>
        <taxon>Bacilli</taxon>
        <taxon>Lactobacillales</taxon>
        <taxon>Streptococcaceae</taxon>
        <taxon>Streptococcus</taxon>
    </lineage>
</organism>
<dbReference type="RefSeq" id="WP_009853796.1">
    <property type="nucleotide sequence ID" value="NZ_CP054015.1"/>
</dbReference>
<dbReference type="EMBL" id="CCBC010000198">
    <property type="protein sequence ID" value="CDO18585.1"/>
    <property type="molecule type" value="Genomic_DNA"/>
</dbReference>
<protein>
    <recommendedName>
        <fullName evidence="2">YCII-related domain-containing protein</fullName>
    </recommendedName>
</protein>
<dbReference type="SUPFAM" id="SSF54909">
    <property type="entry name" value="Dimeric alpha+beta barrel"/>
    <property type="match status" value="1"/>
</dbReference>
<accession>A0A060RL28</accession>
<proteinExistence type="inferred from homology"/>
<name>A0A060RL28_9STRE</name>
<dbReference type="Proteomes" id="UP000027584">
    <property type="component" value="Unassembled WGS sequence"/>
</dbReference>
<dbReference type="Pfam" id="PF03795">
    <property type="entry name" value="YCII"/>
    <property type="match status" value="1"/>
</dbReference>
<reference evidence="3 4" key="2">
    <citation type="submission" date="2014-05" db="EMBL/GenBank/DDBJ databases">
        <title>Genome sequence of Streptococcus gallolyticus.</title>
        <authorList>
            <person name="Del Campo R."/>
        </authorList>
    </citation>
    <scope>NUCLEOTIDE SEQUENCE [LARGE SCALE GENOMIC DNA]</scope>
    <source>
        <strain evidence="3 4">LMG17956</strain>
    </source>
</reference>
<comment type="similarity">
    <text evidence="1">Belongs to the YciI family.</text>
</comment>
<dbReference type="GeneID" id="57921757"/>
<dbReference type="InterPro" id="IPR005545">
    <property type="entry name" value="YCII"/>
</dbReference>
<dbReference type="Gene3D" id="3.30.70.1060">
    <property type="entry name" value="Dimeric alpha+beta barrel"/>
    <property type="match status" value="1"/>
</dbReference>
<evidence type="ECO:0000259" key="2">
    <source>
        <dbReference type="Pfam" id="PF03795"/>
    </source>
</evidence>
<reference evidence="3 4" key="1">
    <citation type="submission" date="2014-02" db="EMBL/GenBank/DDBJ databases">
        <authorList>
            <person name="Manrique M."/>
        </authorList>
    </citation>
    <scope>NUCLEOTIDE SEQUENCE [LARGE SCALE GENOMIC DNA]</scope>
    <source>
        <strain evidence="3 4">LMG17956</strain>
    </source>
</reference>
<evidence type="ECO:0000313" key="3">
    <source>
        <dbReference type="EMBL" id="CDO18585.1"/>
    </source>
</evidence>
<evidence type="ECO:0000313" key="4">
    <source>
        <dbReference type="Proteomes" id="UP000027584"/>
    </source>
</evidence>
<dbReference type="InterPro" id="IPR011008">
    <property type="entry name" value="Dimeric_a/b-barrel"/>
</dbReference>
<comment type="caution">
    <text evidence="3">The sequence shown here is derived from an EMBL/GenBank/DDBJ whole genome shotgun (WGS) entry which is preliminary data.</text>
</comment>
<sequence length="97" mass="11086">MFTMDVVIKNHLIPDDKRDELFEKHAQWVQENYDSGAFLLMGPYTTKEMTGLIIGQADSKVAIEAIAQADAFYPDYADYVINEFNINKINPKIAEIK</sequence>
<feature type="domain" description="YCII-related" evidence="2">
    <location>
        <begin position="7"/>
        <end position="84"/>
    </location>
</feature>
<gene>
    <name evidence="3" type="ORF">BN963_SGAL_01785</name>
</gene>
<evidence type="ECO:0000256" key="1">
    <source>
        <dbReference type="ARBA" id="ARBA00007689"/>
    </source>
</evidence>